<keyword evidence="2" id="KW-1185">Reference proteome</keyword>
<accession>A0ABN8VUC8</accession>
<protein>
    <submittedName>
        <fullName evidence="1">Uncharacterized protein</fullName>
    </submittedName>
</protein>
<name>A0ABN8VUC8_9BACT</name>
<gene>
    <name evidence="1" type="ORF">NSPWAT_0603</name>
</gene>
<dbReference type="EMBL" id="OX336137">
    <property type="protein sequence ID" value="CAI2717462.1"/>
    <property type="molecule type" value="Genomic_DNA"/>
</dbReference>
<dbReference type="RefSeq" id="WP_282010401.1">
    <property type="nucleotide sequence ID" value="NZ_OX336137.1"/>
</dbReference>
<organism evidence="1 2">
    <name type="scientific">Nitrospina watsonii</name>
    <dbReference type="NCBI Taxonomy" id="1323948"/>
    <lineage>
        <taxon>Bacteria</taxon>
        <taxon>Pseudomonadati</taxon>
        <taxon>Nitrospinota/Tectimicrobiota group</taxon>
        <taxon>Nitrospinota</taxon>
        <taxon>Nitrospinia</taxon>
        <taxon>Nitrospinales</taxon>
        <taxon>Nitrospinaceae</taxon>
        <taxon>Nitrospina</taxon>
    </lineage>
</organism>
<dbReference type="Proteomes" id="UP001157733">
    <property type="component" value="Chromosome"/>
</dbReference>
<sequence length="310" mass="36233">METPKASGPIFTEDRRTNLYYLNELYANIARYVSSMMRDQYRIDLPITSGIWGGTYLIAHPDGTSKRRIWRYYCIVNLAPHKSLDDKANLERLIGVYSHAIKEAFQPEGLDLDIKMWGGRLPYTNKVRPNITMHMEDASDTVRWIRPIIVWNTATWEQSIIYDTLRLIKELKQSLDYNTGPTLTDPQQIKYLLQDIIILYKTLEQAHAEDFVEHAHALIADMTQAFLQGLSEPDAIRDWYQKVYDHMVIYGYEQTMQGPYQQHGLDVTKPEQWPTEKINFVPDSLQEKLIPPIQNIFATFRENLNHAPKR</sequence>
<reference evidence="1 2" key="1">
    <citation type="submission" date="2022-09" db="EMBL/GenBank/DDBJ databases">
        <authorList>
            <person name="Kop L."/>
        </authorList>
    </citation>
    <scope>NUCLEOTIDE SEQUENCE [LARGE SCALE GENOMIC DNA]</scope>
    <source>
        <strain evidence="1 2">347</strain>
    </source>
</reference>
<evidence type="ECO:0000313" key="2">
    <source>
        <dbReference type="Proteomes" id="UP001157733"/>
    </source>
</evidence>
<proteinExistence type="predicted"/>
<evidence type="ECO:0000313" key="1">
    <source>
        <dbReference type="EMBL" id="CAI2717462.1"/>
    </source>
</evidence>